<dbReference type="GO" id="GO:0046872">
    <property type="term" value="F:metal ion binding"/>
    <property type="evidence" value="ECO:0007669"/>
    <property type="project" value="UniProtKB-KW"/>
</dbReference>
<dbReference type="EMBL" id="QOIP01000006">
    <property type="protein sequence ID" value="RLU21232.1"/>
    <property type="molecule type" value="Genomic_DNA"/>
</dbReference>
<gene>
    <name evidence="4" type="ORF">DMN91_005605</name>
</gene>
<dbReference type="OrthoDB" id="2668416at2759"/>
<accession>A0A3L8DM20</accession>
<dbReference type="Proteomes" id="UP000279307">
    <property type="component" value="Chromosome 6"/>
</dbReference>
<evidence type="ECO:0000256" key="1">
    <source>
        <dbReference type="ARBA" id="ARBA00001968"/>
    </source>
</evidence>
<reference evidence="4 5" key="1">
    <citation type="journal article" date="2018" name="Genome Res.">
        <title>The genomic architecture and molecular evolution of ant odorant receptors.</title>
        <authorList>
            <person name="McKenzie S.K."/>
            <person name="Kronauer D.J.C."/>
        </authorList>
    </citation>
    <scope>NUCLEOTIDE SEQUENCE [LARGE SCALE GENOMIC DNA]</scope>
    <source>
        <strain evidence="4">Clonal line C1</strain>
    </source>
</reference>
<protein>
    <recommendedName>
        <fullName evidence="3">DDE Tnp4 domain-containing protein</fullName>
    </recommendedName>
</protein>
<name>A0A3L8DM20_OOCBI</name>
<comment type="cofactor">
    <cofactor evidence="1">
        <name>a divalent metal cation</name>
        <dbReference type="ChEBI" id="CHEBI:60240"/>
    </cofactor>
</comment>
<proteinExistence type="predicted"/>
<dbReference type="InterPro" id="IPR027806">
    <property type="entry name" value="HARBI1_dom"/>
</dbReference>
<evidence type="ECO:0000259" key="3">
    <source>
        <dbReference type="Pfam" id="PF13359"/>
    </source>
</evidence>
<feature type="domain" description="DDE Tnp4" evidence="3">
    <location>
        <begin position="27"/>
        <end position="92"/>
    </location>
</feature>
<dbReference type="AlphaFoldDB" id="A0A3L8DM20"/>
<organism evidence="4 5">
    <name type="scientific">Ooceraea biroi</name>
    <name type="common">Clonal raider ant</name>
    <name type="synonym">Cerapachys biroi</name>
    <dbReference type="NCBI Taxonomy" id="2015173"/>
    <lineage>
        <taxon>Eukaryota</taxon>
        <taxon>Metazoa</taxon>
        <taxon>Ecdysozoa</taxon>
        <taxon>Arthropoda</taxon>
        <taxon>Hexapoda</taxon>
        <taxon>Insecta</taxon>
        <taxon>Pterygota</taxon>
        <taxon>Neoptera</taxon>
        <taxon>Endopterygota</taxon>
        <taxon>Hymenoptera</taxon>
        <taxon>Apocrita</taxon>
        <taxon>Aculeata</taxon>
        <taxon>Formicoidea</taxon>
        <taxon>Formicidae</taxon>
        <taxon>Dorylinae</taxon>
        <taxon>Ooceraea</taxon>
    </lineage>
</organism>
<evidence type="ECO:0000313" key="5">
    <source>
        <dbReference type="Proteomes" id="UP000279307"/>
    </source>
</evidence>
<dbReference type="Pfam" id="PF13359">
    <property type="entry name" value="DDE_Tnp_4"/>
    <property type="match status" value="1"/>
</dbReference>
<evidence type="ECO:0000256" key="2">
    <source>
        <dbReference type="ARBA" id="ARBA00022723"/>
    </source>
</evidence>
<comment type="caution">
    <text evidence="4">The sequence shown here is derived from an EMBL/GenBank/DDBJ whole genome shotgun (WGS) entry which is preliminary data.</text>
</comment>
<sequence length="121" mass="13596">MPDINEGAMISTAYEARTNIPQVIGAIDSTHIPILPLVDGYKDYVNRKGWPSIIFQAVVDNNLRFRNVNCQAPGSCHDAAVFKNSLLFKEAERIIPKKTKLINDVEIPYFLVRNPAYPLLP</sequence>
<evidence type="ECO:0000313" key="4">
    <source>
        <dbReference type="EMBL" id="RLU21232.1"/>
    </source>
</evidence>
<keyword evidence="2" id="KW-0479">Metal-binding</keyword>